<keyword evidence="1" id="KW-1133">Transmembrane helix</keyword>
<sequence length="441" mass="49593">MTEKQIQTLMQNLDNDLLVKELDDLMSDLEVDQDSITQKAFNKLNKEQLKVKRKRNRIYPMVAACLIMFIGVSNAYAGEISDFVRSFFNQRAIYSTVIDGSAYYLESPLQLDKESKLENVIFSKDKLEMNLSFSLREDKLPEISVAAENGKLYKPGGYDYDNNRMFLSFWNEAERNYVFSPSKELKLMIGNKSYSIHLAEGAPVVGNGEIKAAEQTDIGWVNVGYQKTKQGVQILTSFTDKDLKLIGIGELAQNTVTNMFKNEKGIINNSGTSSMTKPLIGYDKDKNVYTYNQAKNAVGTPITEFESQAPVDKEIELQIPSLLVGYEKNFGDIDVAIPGLNEEKRIGQDIDLKLQKISLESIKRTSATTAELKFAVNTGGTEGVAVRAVNLYSKDVQRGDSTWQGDVCTMRISFDEKLKDAKFNVGWPKFVVKGNWTLKIK</sequence>
<dbReference type="EMBL" id="CM001441">
    <property type="protein sequence ID" value="EHQ89582.1"/>
    <property type="molecule type" value="Genomic_DNA"/>
</dbReference>
<evidence type="ECO:0000256" key="1">
    <source>
        <dbReference type="SAM" id="Phobius"/>
    </source>
</evidence>
<keyword evidence="3" id="KW-1185">Reference proteome</keyword>
<keyword evidence="1" id="KW-0472">Membrane</keyword>
<evidence type="ECO:0000313" key="3">
    <source>
        <dbReference type="Proteomes" id="UP000005104"/>
    </source>
</evidence>
<dbReference type="STRING" id="768710.DesyoDRAFT_2509"/>
<dbReference type="Proteomes" id="UP000005104">
    <property type="component" value="Chromosome"/>
</dbReference>
<dbReference type="RefSeq" id="WP_007783332.1">
    <property type="nucleotide sequence ID" value="NZ_CM001441.1"/>
</dbReference>
<keyword evidence="1" id="KW-0812">Transmembrane</keyword>
<evidence type="ECO:0000313" key="2">
    <source>
        <dbReference type="EMBL" id="EHQ89582.1"/>
    </source>
</evidence>
<dbReference type="HOGENOM" id="CLU_620706_0_0_9"/>
<feature type="transmembrane region" description="Helical" evidence="1">
    <location>
        <begin position="58"/>
        <end position="77"/>
    </location>
</feature>
<dbReference type="AlphaFoldDB" id="H5Y4I4"/>
<protein>
    <recommendedName>
        <fullName evidence="4">DUF4179 domain-containing protein</fullName>
    </recommendedName>
</protein>
<proteinExistence type="predicted"/>
<organism evidence="2 3">
    <name type="scientific">Desulfosporosinus youngiae DSM 17734</name>
    <dbReference type="NCBI Taxonomy" id="768710"/>
    <lineage>
        <taxon>Bacteria</taxon>
        <taxon>Bacillati</taxon>
        <taxon>Bacillota</taxon>
        <taxon>Clostridia</taxon>
        <taxon>Eubacteriales</taxon>
        <taxon>Desulfitobacteriaceae</taxon>
        <taxon>Desulfosporosinus</taxon>
    </lineage>
</organism>
<reference evidence="2 3" key="1">
    <citation type="submission" date="2011-11" db="EMBL/GenBank/DDBJ databases">
        <title>The Noncontiguous Finished genome of Desulfosporosinus youngiae DSM 17734.</title>
        <authorList>
            <consortium name="US DOE Joint Genome Institute (JGI-PGF)"/>
            <person name="Lucas S."/>
            <person name="Han J."/>
            <person name="Lapidus A."/>
            <person name="Cheng J.-F."/>
            <person name="Goodwin L."/>
            <person name="Pitluck S."/>
            <person name="Peters L."/>
            <person name="Ovchinnikova G."/>
            <person name="Lu M."/>
            <person name="Land M.L."/>
            <person name="Hauser L."/>
            <person name="Pester M."/>
            <person name="Spring S."/>
            <person name="Ollivier B."/>
            <person name="Rattei T."/>
            <person name="Klenk H.-P."/>
            <person name="Wagner M."/>
            <person name="Loy A."/>
            <person name="Woyke T.J."/>
        </authorList>
    </citation>
    <scope>NUCLEOTIDE SEQUENCE [LARGE SCALE GENOMIC DNA]</scope>
    <source>
        <strain evidence="2 3">DSM 17734</strain>
    </source>
</reference>
<evidence type="ECO:0008006" key="4">
    <source>
        <dbReference type="Google" id="ProtNLM"/>
    </source>
</evidence>
<name>H5Y4I4_9FIRM</name>
<dbReference type="eggNOG" id="ENOG5033S3C">
    <property type="taxonomic scope" value="Bacteria"/>
</dbReference>
<dbReference type="OrthoDB" id="1948928at2"/>
<accession>H5Y4I4</accession>
<gene>
    <name evidence="2" type="ORF">DesyoDRAFT_2509</name>
</gene>